<accession>A0ABQ8F860</accession>
<comment type="caution">
    <text evidence="4">The sequence shown here is derived from an EMBL/GenBank/DDBJ whole genome shotgun (WGS) entry which is preliminary data.</text>
</comment>
<name>A0ABQ8F860_9FUNG</name>
<keyword evidence="3" id="KW-0732">Signal</keyword>
<organism evidence="4 5">
    <name type="scientific">Batrachochytrium salamandrivorans</name>
    <dbReference type="NCBI Taxonomy" id="1357716"/>
    <lineage>
        <taxon>Eukaryota</taxon>
        <taxon>Fungi</taxon>
        <taxon>Fungi incertae sedis</taxon>
        <taxon>Chytridiomycota</taxon>
        <taxon>Chytridiomycota incertae sedis</taxon>
        <taxon>Chytridiomycetes</taxon>
        <taxon>Rhizophydiales</taxon>
        <taxon>Rhizophydiales incertae sedis</taxon>
        <taxon>Batrachochytrium</taxon>
    </lineage>
</organism>
<sequence>MKLISFGAISLLAITVIAQSPHGTTTQSLQQSQSTVTPTPQSSQSTSTKTPQQSAQDKVQAKLEELTKDYEGEEMFFRQVYKDAQAEQQKVMELESMVDEIHNELKRITLSSDEESELKQMYYDAMRRLAKLVSKYKKYYWFYTEARGTRDNAKAELQLLRENQELLNEYNSKHGAQVGPSPNSLYNVGVLKKQNDDILREIEVLLVKYNRIKSDEEMYDARLFSAQSGELRDDIRVLQIQSGIAKKILENYKSTRSIGDWIKDAAGLYMWNANI</sequence>
<evidence type="ECO:0000256" key="2">
    <source>
        <dbReference type="SAM" id="MobiDB-lite"/>
    </source>
</evidence>
<protein>
    <submittedName>
        <fullName evidence="4">Uncharacterized protein</fullName>
    </submittedName>
</protein>
<feature type="coiled-coil region" evidence="1">
    <location>
        <begin position="143"/>
        <end position="170"/>
    </location>
</feature>
<keyword evidence="5" id="KW-1185">Reference proteome</keyword>
<proteinExistence type="predicted"/>
<dbReference type="EMBL" id="JAFCIX010000349">
    <property type="protein sequence ID" value="KAH6593630.1"/>
    <property type="molecule type" value="Genomic_DNA"/>
</dbReference>
<feature type="signal peptide" evidence="3">
    <location>
        <begin position="1"/>
        <end position="18"/>
    </location>
</feature>
<reference evidence="4 5" key="1">
    <citation type="submission" date="2021-02" db="EMBL/GenBank/DDBJ databases">
        <title>Variation within the Batrachochytrium salamandrivorans European outbreak.</title>
        <authorList>
            <person name="Kelly M."/>
            <person name="Pasmans F."/>
            <person name="Shea T.P."/>
            <person name="Munoz J.F."/>
            <person name="Carranza S."/>
            <person name="Cuomo C.A."/>
            <person name="Martel A."/>
        </authorList>
    </citation>
    <scope>NUCLEOTIDE SEQUENCE [LARGE SCALE GENOMIC DNA]</scope>
    <source>
        <strain evidence="4 5">AMFP18/2</strain>
    </source>
</reference>
<evidence type="ECO:0000256" key="3">
    <source>
        <dbReference type="SAM" id="SignalP"/>
    </source>
</evidence>
<evidence type="ECO:0000313" key="4">
    <source>
        <dbReference type="EMBL" id="KAH6593630.1"/>
    </source>
</evidence>
<evidence type="ECO:0000256" key="1">
    <source>
        <dbReference type="SAM" id="Coils"/>
    </source>
</evidence>
<keyword evidence="1" id="KW-0175">Coiled coil</keyword>
<evidence type="ECO:0000313" key="5">
    <source>
        <dbReference type="Proteomes" id="UP001648503"/>
    </source>
</evidence>
<gene>
    <name evidence="4" type="ORF">BASA50_007191</name>
</gene>
<feature type="chain" id="PRO_5047205639" evidence="3">
    <location>
        <begin position="19"/>
        <end position="275"/>
    </location>
</feature>
<dbReference type="Proteomes" id="UP001648503">
    <property type="component" value="Unassembled WGS sequence"/>
</dbReference>
<feature type="compositionally biased region" description="Low complexity" evidence="2">
    <location>
        <begin position="25"/>
        <end position="56"/>
    </location>
</feature>
<feature type="region of interest" description="Disordered" evidence="2">
    <location>
        <begin position="25"/>
        <end position="57"/>
    </location>
</feature>